<proteinExistence type="predicted"/>
<protein>
    <submittedName>
        <fullName evidence="1">Os11g0170100 protein</fullName>
    </submittedName>
</protein>
<dbReference type="AlphaFoldDB" id="A0A0P0XZB1"/>
<dbReference type="Gramene" id="Os11t0170100-01">
    <property type="protein sequence ID" value="Os11t0170100-01"/>
    <property type="gene ID" value="Os11g0170100"/>
</dbReference>
<name>A0A0P0XZB1_ORYSJ</name>
<evidence type="ECO:0000313" key="1">
    <source>
        <dbReference type="EMBL" id="BAF27702.1"/>
    </source>
</evidence>
<gene>
    <name evidence="1" type="ordered locus">Os11g0170100</name>
</gene>
<accession>A0A0P0XZB1</accession>
<reference evidence="1 2" key="1">
    <citation type="journal article" date="2005" name="Nature">
        <title>The map-based sequence of the rice genome.</title>
        <authorList>
            <consortium name="International rice genome sequencing project (IRGSP)"/>
            <person name="Matsumoto T."/>
            <person name="Wu J."/>
            <person name="Kanamori H."/>
            <person name="Katayose Y."/>
            <person name="Fujisawa M."/>
            <person name="Namiki N."/>
            <person name="Mizuno H."/>
            <person name="Yamamoto K."/>
            <person name="Antonio B.A."/>
            <person name="Baba T."/>
            <person name="Sakata K."/>
            <person name="Nagamura Y."/>
            <person name="Aoki H."/>
            <person name="Arikawa K."/>
            <person name="Arita K."/>
            <person name="Bito T."/>
            <person name="Chiden Y."/>
            <person name="Fujitsuka N."/>
            <person name="Fukunaka R."/>
            <person name="Hamada M."/>
            <person name="Harada C."/>
            <person name="Hayashi A."/>
            <person name="Hijishita S."/>
            <person name="Honda M."/>
            <person name="Hosokawa S."/>
            <person name="Ichikawa Y."/>
            <person name="Idonuma A."/>
            <person name="Iijima M."/>
            <person name="Ikeda M."/>
            <person name="Ikeno M."/>
            <person name="Ito K."/>
            <person name="Ito S."/>
            <person name="Ito T."/>
            <person name="Ito Y."/>
            <person name="Ito Y."/>
            <person name="Iwabuchi A."/>
            <person name="Kamiya K."/>
            <person name="Karasawa W."/>
            <person name="Kurita K."/>
            <person name="Katagiri S."/>
            <person name="Kikuta A."/>
            <person name="Kobayashi H."/>
            <person name="Kobayashi N."/>
            <person name="Machita K."/>
            <person name="Maehara T."/>
            <person name="Masukawa M."/>
            <person name="Mizubayashi T."/>
            <person name="Mukai Y."/>
            <person name="Nagasaki H."/>
            <person name="Nagata Y."/>
            <person name="Naito S."/>
            <person name="Nakashima M."/>
            <person name="Nakama Y."/>
            <person name="Nakamichi Y."/>
            <person name="Nakamura M."/>
            <person name="Meguro A."/>
            <person name="Negishi M."/>
            <person name="Ohta I."/>
            <person name="Ohta T."/>
            <person name="Okamoto M."/>
            <person name="Ono N."/>
            <person name="Saji S."/>
            <person name="Sakaguchi M."/>
            <person name="Sakai K."/>
            <person name="Shibata M."/>
            <person name="Shimokawa T."/>
            <person name="Song J."/>
            <person name="Takazaki Y."/>
            <person name="Terasawa K."/>
            <person name="Tsugane M."/>
            <person name="Tsuji K."/>
            <person name="Ueda S."/>
            <person name="Waki K."/>
            <person name="Yamagata H."/>
            <person name="Yamamoto M."/>
            <person name="Yamamoto S."/>
            <person name="Yamane H."/>
            <person name="Yoshiki S."/>
            <person name="Yoshihara R."/>
            <person name="Yukawa K."/>
            <person name="Zhong H."/>
            <person name="Yano M."/>
            <person name="Yuan Q."/>
            <person name="Ouyang S."/>
            <person name="Liu J."/>
            <person name="Jones K.M."/>
            <person name="Gansberger K."/>
            <person name="Moffat K."/>
            <person name="Hill J."/>
            <person name="Bera J."/>
            <person name="Fadrosh D."/>
            <person name="Jin S."/>
            <person name="Johri S."/>
            <person name="Kim M."/>
            <person name="Overton L."/>
            <person name="Reardon M."/>
            <person name="Tsitrin T."/>
            <person name="Vuong H."/>
            <person name="Weaver B."/>
            <person name="Ciecko A."/>
            <person name="Tallon L."/>
            <person name="Jackson J."/>
            <person name="Pai G."/>
            <person name="Aken S.V."/>
            <person name="Utterback T."/>
            <person name="Reidmuller S."/>
            <person name="Feldblyum T."/>
            <person name="Hsiao J."/>
            <person name="Zismann V."/>
            <person name="Iobst S."/>
            <person name="de Vazeille A.R."/>
            <person name="Buell C.R."/>
            <person name="Ying K."/>
            <person name="Li Y."/>
            <person name="Lu T."/>
            <person name="Huang Y."/>
            <person name="Zhao Q."/>
            <person name="Feng Q."/>
            <person name="Zhang L."/>
            <person name="Zhu J."/>
            <person name="Weng Q."/>
            <person name="Mu J."/>
            <person name="Lu Y."/>
            <person name="Fan D."/>
            <person name="Liu Y."/>
            <person name="Guan J."/>
            <person name="Zhang Y."/>
            <person name="Yu S."/>
            <person name="Liu X."/>
            <person name="Zhang Y."/>
            <person name="Hong G."/>
            <person name="Han B."/>
            <person name="Choisne N."/>
            <person name="Demange N."/>
            <person name="Orjeda G."/>
            <person name="Samain S."/>
            <person name="Cattolico L."/>
            <person name="Pelletier E."/>
            <person name="Couloux A."/>
            <person name="Segurens B."/>
            <person name="Wincker P."/>
            <person name="D'Hont A."/>
            <person name="Scarpelli C."/>
            <person name="Weissenbach J."/>
            <person name="Salanoubat M."/>
            <person name="Quetier F."/>
            <person name="Yu Y."/>
            <person name="Kim H.R."/>
            <person name="Rambo T."/>
            <person name="Currie J."/>
            <person name="Collura K."/>
            <person name="Luo M."/>
            <person name="Yang T."/>
            <person name="Ammiraju J.S.S."/>
            <person name="Engler F."/>
            <person name="Soderlund C."/>
            <person name="Wing R.A."/>
            <person name="Palmer L.E."/>
            <person name="de la Bastide M."/>
            <person name="Spiegel L."/>
            <person name="Nascimento L."/>
            <person name="Zutavern T."/>
            <person name="O'Shaughnessy A."/>
            <person name="Dike S."/>
            <person name="Dedhia N."/>
            <person name="Preston R."/>
            <person name="Balija V."/>
            <person name="McCombie W.R."/>
            <person name="Chow T."/>
            <person name="Chen H."/>
            <person name="Chung M."/>
            <person name="Chen C."/>
            <person name="Shaw J."/>
            <person name="Wu H."/>
            <person name="Hsiao K."/>
            <person name="Chao Y."/>
            <person name="Chu M."/>
            <person name="Cheng C."/>
            <person name="Hour A."/>
            <person name="Lee P."/>
            <person name="Lin S."/>
            <person name="Lin Y."/>
            <person name="Liou J."/>
            <person name="Liu S."/>
            <person name="Hsing Y."/>
            <person name="Raghuvanshi S."/>
            <person name="Mohanty A."/>
            <person name="Bharti A.K."/>
            <person name="Gaur A."/>
            <person name="Gupta V."/>
            <person name="Kumar D."/>
            <person name="Ravi V."/>
            <person name="Vij S."/>
            <person name="Kapur A."/>
            <person name="Khurana P."/>
            <person name="Khurana P."/>
            <person name="Khurana J.P."/>
            <person name="Tyagi A.K."/>
            <person name="Gaikwad K."/>
            <person name="Singh A."/>
            <person name="Dalal V."/>
            <person name="Srivastava S."/>
            <person name="Dixit A."/>
            <person name="Pal A.K."/>
            <person name="Ghazi I.A."/>
            <person name="Yadav M."/>
            <person name="Pandit A."/>
            <person name="Bhargava A."/>
            <person name="Sureshbabu K."/>
            <person name="Batra K."/>
            <person name="Sharma T.R."/>
            <person name="Mohapatra T."/>
            <person name="Singh N.K."/>
            <person name="Messing J."/>
            <person name="Nelson A.B."/>
            <person name="Fuks G."/>
            <person name="Kavchok S."/>
            <person name="Keizer G."/>
            <person name="Linton E."/>
            <person name="Llaca V."/>
            <person name="Song R."/>
            <person name="Tanyolac B."/>
            <person name="Young S."/>
            <person name="Ho-Il K."/>
            <person name="Hahn J.H."/>
            <person name="Sangsakoo G."/>
            <person name="Vanavichit A."/>
            <person name="de Mattos Luiz.A.T."/>
            <person name="Zimmer P.D."/>
            <person name="Malone G."/>
            <person name="Dellagostin O."/>
            <person name="de Oliveira A.C."/>
            <person name="Bevan M."/>
            <person name="Bancroft I."/>
            <person name="Minx P."/>
            <person name="Cordum H."/>
            <person name="Wilson R."/>
            <person name="Cheng Z."/>
            <person name="Jin W."/>
            <person name="Jiang J."/>
            <person name="Leong S.A."/>
            <person name="Iwama H."/>
            <person name="Gojobori T."/>
            <person name="Itoh T."/>
            <person name="Niimura Y."/>
            <person name="Fujii Y."/>
            <person name="Habara T."/>
            <person name="Sakai H."/>
            <person name="Sato Y."/>
            <person name="Wilson G."/>
            <person name="Kumar K."/>
            <person name="McCouch S."/>
            <person name="Juretic N."/>
            <person name="Hoen D."/>
            <person name="Wright S."/>
            <person name="Bruskiewich R."/>
            <person name="Bureau T."/>
            <person name="Miyao A."/>
            <person name="Hirochika H."/>
            <person name="Nishikawa T."/>
            <person name="Kadowaki K."/>
            <person name="Sugiura M."/>
            <person name="Burr B."/>
            <person name="Sasaki T."/>
        </authorList>
    </citation>
    <scope>NUCLEOTIDE SEQUENCE [LARGE SCALE GENOMIC DNA]</scope>
    <source>
        <strain evidence="2">cv. Nipponbare</strain>
    </source>
</reference>
<dbReference type="KEGG" id="dosa:Os11g0170100"/>
<sequence length="92" mass="10192">MMPMPFLWNLSSESPFCSKSEHFAPCQISPSPESAASCVLFHCGNISFRDQSVHWQALTMPSCKASADTVHPAGQFQTAMAVIVVLLHQYYK</sequence>
<dbReference type="Proteomes" id="UP000000763">
    <property type="component" value="Chromosome 11"/>
</dbReference>
<dbReference type="OMA" id="KSEHFAP"/>
<evidence type="ECO:0000313" key="2">
    <source>
        <dbReference type="Proteomes" id="UP000000763"/>
    </source>
</evidence>
<organism evidence="1 2">
    <name type="scientific">Oryza sativa subsp. japonica</name>
    <name type="common">Rice</name>
    <dbReference type="NCBI Taxonomy" id="39947"/>
    <lineage>
        <taxon>Eukaryota</taxon>
        <taxon>Viridiplantae</taxon>
        <taxon>Streptophyta</taxon>
        <taxon>Embryophyta</taxon>
        <taxon>Tracheophyta</taxon>
        <taxon>Spermatophyta</taxon>
        <taxon>Magnoliopsida</taxon>
        <taxon>Liliopsida</taxon>
        <taxon>Poales</taxon>
        <taxon>Poaceae</taxon>
        <taxon>BOP clade</taxon>
        <taxon>Oryzoideae</taxon>
        <taxon>Oryzeae</taxon>
        <taxon>Oryzinae</taxon>
        <taxon>Oryza</taxon>
        <taxon>Oryza sativa</taxon>
    </lineage>
</organism>
<dbReference type="EMBL" id="AP008217">
    <property type="protein sequence ID" value="BAF27702.1"/>
    <property type="molecule type" value="Genomic_DNA"/>
</dbReference>
<reference evidence="2" key="2">
    <citation type="journal article" date="2008" name="Nucleic Acids Res.">
        <title>The rice annotation project database (RAP-DB): 2008 update.</title>
        <authorList>
            <consortium name="The rice annotation project (RAP)"/>
        </authorList>
    </citation>
    <scope>GENOME REANNOTATION</scope>
    <source>
        <strain evidence="2">cv. Nipponbare</strain>
    </source>
</reference>